<dbReference type="Gene3D" id="3.30.530.20">
    <property type="match status" value="1"/>
</dbReference>
<dbReference type="Pfam" id="PF08327">
    <property type="entry name" value="AHSA1"/>
    <property type="match status" value="1"/>
</dbReference>
<dbReference type="InterPro" id="IPR023393">
    <property type="entry name" value="START-like_dom_sf"/>
</dbReference>
<dbReference type="KEGG" id="psua:FLK61_24440"/>
<dbReference type="SUPFAM" id="SSF55961">
    <property type="entry name" value="Bet v1-like"/>
    <property type="match status" value="1"/>
</dbReference>
<gene>
    <name evidence="3" type="ORF">FLK61_24440</name>
</gene>
<evidence type="ECO:0000313" key="3">
    <source>
        <dbReference type="EMBL" id="QKS69932.1"/>
    </source>
</evidence>
<dbReference type="RefSeq" id="WP_176007976.1">
    <property type="nucleotide sequence ID" value="NZ_CP041372.2"/>
</dbReference>
<dbReference type="EMBL" id="CP041372">
    <property type="protein sequence ID" value="QKS69932.1"/>
    <property type="molecule type" value="Genomic_DNA"/>
</dbReference>
<dbReference type="Proteomes" id="UP000318138">
    <property type="component" value="Chromosome"/>
</dbReference>
<comment type="similarity">
    <text evidence="1">Belongs to the AHA1 family.</text>
</comment>
<feature type="domain" description="Activator of Hsp90 ATPase homologue 1/2-like C-terminal" evidence="2">
    <location>
        <begin position="17"/>
        <end position="158"/>
    </location>
</feature>
<organism evidence="3 4">
    <name type="scientific">Paenalkalicoccus suaedae</name>
    <dbReference type="NCBI Taxonomy" id="2592382"/>
    <lineage>
        <taxon>Bacteria</taxon>
        <taxon>Bacillati</taxon>
        <taxon>Bacillota</taxon>
        <taxon>Bacilli</taxon>
        <taxon>Bacillales</taxon>
        <taxon>Bacillaceae</taxon>
        <taxon>Paenalkalicoccus</taxon>
    </lineage>
</organism>
<evidence type="ECO:0000313" key="4">
    <source>
        <dbReference type="Proteomes" id="UP000318138"/>
    </source>
</evidence>
<dbReference type="CDD" id="cd07814">
    <property type="entry name" value="SRPBCC_CalC_Aha1-like"/>
    <property type="match status" value="1"/>
</dbReference>
<accession>A0A859FAX7</accession>
<sequence length="163" mass="18989">MNKVTVVPLYMEHIFTADPERIFDAWITPATMKKWLFTDEKTNKITKNEARSGGGWEIVDHREGQTYRAIGQYKVVDRPSRLVMTFKMPQFSDLEDTITVQLEPHDDGGTHMSFKQDIHVEHEDGWTQEDIDRVTREHLDGTKQGFEQMFANLEIVLEKGSLY</sequence>
<proteinExistence type="inferred from homology"/>
<dbReference type="AlphaFoldDB" id="A0A859FAX7"/>
<protein>
    <submittedName>
        <fullName evidence="3">SRPBCC domain-containing protein</fullName>
    </submittedName>
</protein>
<name>A0A859FAX7_9BACI</name>
<dbReference type="InterPro" id="IPR013538">
    <property type="entry name" value="ASHA1/2-like_C"/>
</dbReference>
<reference evidence="4" key="1">
    <citation type="submission" date="2019-07" db="EMBL/GenBank/DDBJ databases">
        <title>Bacillus alkalisoli sp. nov. isolated from saline soil.</title>
        <authorList>
            <person name="Sun J.-Q."/>
            <person name="Xu L."/>
        </authorList>
    </citation>
    <scope>NUCLEOTIDE SEQUENCE [LARGE SCALE GENOMIC DNA]</scope>
    <source>
        <strain evidence="4">M4U3P1</strain>
    </source>
</reference>
<evidence type="ECO:0000259" key="2">
    <source>
        <dbReference type="Pfam" id="PF08327"/>
    </source>
</evidence>
<keyword evidence="4" id="KW-1185">Reference proteome</keyword>
<evidence type="ECO:0000256" key="1">
    <source>
        <dbReference type="ARBA" id="ARBA00006817"/>
    </source>
</evidence>